<organism evidence="2 3">
    <name type="scientific">Halomarina rubra</name>
    <dbReference type="NCBI Taxonomy" id="2071873"/>
    <lineage>
        <taxon>Archaea</taxon>
        <taxon>Methanobacteriati</taxon>
        <taxon>Methanobacteriota</taxon>
        <taxon>Stenosarchaea group</taxon>
        <taxon>Halobacteria</taxon>
        <taxon>Halobacteriales</taxon>
        <taxon>Natronomonadaceae</taxon>
        <taxon>Halomarina</taxon>
    </lineage>
</organism>
<evidence type="ECO:0000313" key="2">
    <source>
        <dbReference type="EMBL" id="MFD1514875.1"/>
    </source>
</evidence>
<feature type="region of interest" description="Disordered" evidence="1">
    <location>
        <begin position="1"/>
        <end position="26"/>
    </location>
</feature>
<dbReference type="Proteomes" id="UP001597187">
    <property type="component" value="Unassembled WGS sequence"/>
</dbReference>
<proteinExistence type="predicted"/>
<comment type="caution">
    <text evidence="2">The sequence shown here is derived from an EMBL/GenBank/DDBJ whole genome shotgun (WGS) entry which is preliminary data.</text>
</comment>
<keyword evidence="3" id="KW-1185">Reference proteome</keyword>
<sequence>MPISSAEFEDGRLDTTTDAPDTTTVGEFDSERNLVLAFLDENPDAAFTDREVLLGVDFDESDDPATVRESYTTVYGEALGDAANEVVDLAGDVTATAMVVGDVDDALSSLVADGAVERAEVSVGGQSRTYYRVTRS</sequence>
<gene>
    <name evidence="2" type="ORF">ACFSBT_16460</name>
</gene>
<accession>A0ABD6AY95</accession>
<evidence type="ECO:0000256" key="1">
    <source>
        <dbReference type="SAM" id="MobiDB-lite"/>
    </source>
</evidence>
<dbReference type="AlphaFoldDB" id="A0ABD6AY95"/>
<dbReference type="EMBL" id="JBHUDC010000008">
    <property type="protein sequence ID" value="MFD1514875.1"/>
    <property type="molecule type" value="Genomic_DNA"/>
</dbReference>
<name>A0ABD6AY95_9EURY</name>
<evidence type="ECO:0000313" key="3">
    <source>
        <dbReference type="Proteomes" id="UP001597187"/>
    </source>
</evidence>
<reference evidence="2 3" key="1">
    <citation type="journal article" date="2019" name="Int. J. Syst. Evol. Microbiol.">
        <title>The Global Catalogue of Microorganisms (GCM) 10K type strain sequencing project: providing services to taxonomists for standard genome sequencing and annotation.</title>
        <authorList>
            <consortium name="The Broad Institute Genomics Platform"/>
            <consortium name="The Broad Institute Genome Sequencing Center for Infectious Disease"/>
            <person name="Wu L."/>
            <person name="Ma J."/>
        </authorList>
    </citation>
    <scope>NUCLEOTIDE SEQUENCE [LARGE SCALE GENOMIC DNA]</scope>
    <source>
        <strain evidence="2 3">CGMCC 1.12563</strain>
    </source>
</reference>
<dbReference type="RefSeq" id="WP_250874808.1">
    <property type="nucleotide sequence ID" value="NZ_JALXFV010000008.1"/>
</dbReference>
<protein>
    <submittedName>
        <fullName evidence="2">Uncharacterized protein</fullName>
    </submittedName>
</protein>